<dbReference type="OrthoDB" id="2863365at2"/>
<dbReference type="Proteomes" id="UP000011919">
    <property type="component" value="Unassembled WGS sequence"/>
</dbReference>
<proteinExistence type="predicted"/>
<dbReference type="eggNOG" id="COG3708">
    <property type="taxonomic scope" value="Bacteria"/>
</dbReference>
<dbReference type="STRING" id="1235279.C772_01368"/>
<sequence>MTGKIVSRQFLLVGMRSNGAFSEFGTIVPNAAREVMARSSEIEGSSGREIALFEPKRSEDHLQGEFIAGLMVAMPVRNVPDGMLYIETQGDYAMASGKIEALNSLHAGLLEWTARQGFQVDRKEYIVEIYIPADHGEDVEIYLPLQSSHKQTSPFPFLPPNDRQ</sequence>
<accession>M7NE65</accession>
<organism evidence="1 2">
    <name type="scientific">Bhargavaea cecembensis DSE10</name>
    <dbReference type="NCBI Taxonomy" id="1235279"/>
    <lineage>
        <taxon>Bacteria</taxon>
        <taxon>Bacillati</taxon>
        <taxon>Bacillota</taxon>
        <taxon>Bacilli</taxon>
        <taxon>Bacillales</taxon>
        <taxon>Caryophanaceae</taxon>
        <taxon>Bhargavaea</taxon>
    </lineage>
</organism>
<comment type="caution">
    <text evidence="1">The sequence shown here is derived from an EMBL/GenBank/DDBJ whole genome shotgun (WGS) entry which is preliminary data.</text>
</comment>
<dbReference type="RefSeq" id="WP_008298492.1">
    <property type="nucleotide sequence ID" value="NZ_AOFT01000005.1"/>
</dbReference>
<dbReference type="AlphaFoldDB" id="M7NE65"/>
<evidence type="ECO:0000313" key="1">
    <source>
        <dbReference type="EMBL" id="EMR06838.1"/>
    </source>
</evidence>
<evidence type="ECO:0000313" key="2">
    <source>
        <dbReference type="Proteomes" id="UP000011919"/>
    </source>
</evidence>
<reference evidence="1 2" key="1">
    <citation type="journal article" date="2013" name="Genome Announc.">
        <title>Draft Genome Sequence of Bhargavaea cecembensis Strain DSE10T, Isolated from a Deep-Sea Sediment Sample Collected at a Depth of 5,904 m from the Chagos-Laccadive Ridge System in the Indian Ocean.</title>
        <authorList>
            <person name="Shivaji S."/>
            <person name="Ara S."/>
            <person name="Begum Z."/>
            <person name="Ruth M."/>
            <person name="Singh A."/>
            <person name="Kumar Pinnaka A."/>
        </authorList>
    </citation>
    <scope>NUCLEOTIDE SEQUENCE [LARGE SCALE GENOMIC DNA]</scope>
    <source>
        <strain evidence="1 2">DSE10</strain>
    </source>
</reference>
<gene>
    <name evidence="1" type="ORF">C772_01368</name>
</gene>
<keyword evidence="2" id="KW-1185">Reference proteome</keyword>
<protein>
    <submittedName>
        <fullName evidence="1">Bacterial transcription activator, effector binding domain protein</fullName>
    </submittedName>
</protein>
<name>M7NE65_9BACL</name>
<dbReference type="EMBL" id="AOFT01000005">
    <property type="protein sequence ID" value="EMR06838.1"/>
    <property type="molecule type" value="Genomic_DNA"/>
</dbReference>